<keyword evidence="4" id="KW-0963">Cytoplasm</keyword>
<feature type="compositionally biased region" description="Polar residues" evidence="8">
    <location>
        <begin position="681"/>
        <end position="698"/>
    </location>
</feature>
<dbReference type="InterPro" id="IPR005635">
    <property type="entry name" value="Inner_centromere_prot_ARK-bd"/>
</dbReference>
<comment type="subcellular location">
    <subcellularLocation>
        <location evidence="2">Cytoplasm</location>
        <location evidence="2">Cytoskeleton</location>
        <location evidence="2">Spindle</location>
    </subcellularLocation>
    <subcellularLocation>
        <location evidence="1">Nucleus</location>
    </subcellularLocation>
</comment>
<evidence type="ECO:0000256" key="5">
    <source>
        <dbReference type="ARBA" id="ARBA00022829"/>
    </source>
</evidence>
<feature type="compositionally biased region" description="Acidic residues" evidence="8">
    <location>
        <begin position="244"/>
        <end position="253"/>
    </location>
</feature>
<feature type="compositionally biased region" description="Polar residues" evidence="8">
    <location>
        <begin position="91"/>
        <end position="105"/>
    </location>
</feature>
<feature type="domain" description="Inner centromere protein ARK-binding" evidence="9">
    <location>
        <begin position="1239"/>
        <end position="1297"/>
    </location>
</feature>
<feature type="region of interest" description="Disordered" evidence="8">
    <location>
        <begin position="125"/>
        <end position="201"/>
    </location>
</feature>
<feature type="compositionally biased region" description="Basic and acidic residues" evidence="8">
    <location>
        <begin position="813"/>
        <end position="857"/>
    </location>
</feature>
<feature type="compositionally biased region" description="Low complexity" evidence="8">
    <location>
        <begin position="971"/>
        <end position="990"/>
    </location>
</feature>
<keyword evidence="7" id="KW-0539">Nucleus</keyword>
<sequence length="1349" mass="141293">MSSSNPAVPCIRLHSTSTAVSSLVLLAHDSFRDQINEYADAHRWIDSFFDKLESRAAPMNGVPSRTLTRVHRRPALSELMKTPGRKRTVGGNATNQSTGAHQHSLASARKDPLATLLFPVASPRGSAITDKENSGPTTPASTRTSPRKLLSPLATSASNAGPPAPSPLRLSPRPASVAVKSSPNPKKRSPRAVAHTSIEPTSASALEATQAADAAKQALLKEPLAPHCEEETTEEVKADLSIIGEEEEEEATADGEPAAALSPAPSQAASSLVIVEETQASQIDIAAASVSAKVLSPARNVSNASSVAPEADADAEDDHTVPLNDAPSTLRSVDLSSSLSASTTRTPGSSTSRFTLGTYSAGKLGNLGLGSSPPTAGTAPSASSGRLANPRISSGGPAPRQLNFVGLPKKSLGHGLGLGRGWTNQGASATDSQGSTTATVGSSQGTASQPSTSALAIEPDSVQVASSVTASGATKRKSLTGPDSANKAPKLAEPALTEQELKRKRYEQLNNRMQSLQARQSVLGGRASNVAGPFGASSIFGGGPKPFGASSTSLFQQASVPPVAKPVLANAPAAPAPAADGSGAPSRRPSVMERVRSFESNTTGSEAMHPPSPSKIPAALAGGAQHSARPTSPPLSPRRLVSPGPASPRLLSRTTSSNLPLAAPASPRSEAAVASPRPATISRSPTIQPISASISSMLSGAEANAEASRTQQKIALVQPKSPARSPVRTVETAPKPVYRSTSPVGSPPQLDLHHMLRQTTVQQQDSSADRIAAIVEEADEQDDEEDDEEPVQSIRAINASVPPEVVAQAAAAEKARKEAEEAKARSDREAASRREAEAAARVLEEQEAQREREELLRKRLPSLPEARPASDDESFSSDEEAESRAAQKTDSSRVRHDDKAKVASTSAPQSDAGAEDGEDADEPHVDEDLTSMSMLSTATTTATFNLSQHQPFKPVVAHKALPQQQKAHAKSSIASTVSTASASTLSRSVSNNALGSSLSKKPKIEVNAVKRAAAAAAAKKVSVVRAPTLDRPILTARGRMLEQDKEERERQAALREEKRAALLRKKQEEERRVKAEGLEKKRKEREEAVTKAAKSAALRGVKAKGENLDRVSLTGCQSAQTDEEPAKKRKIEGEAFRSAQPALAASQGRPPAMGPPSALNKSTGASAALSKSAGASAMIGQSFMSSKINLAGSTGPRPVQQGPKPFGPTSGNLPRTALEQQQRARAPTPEPEVYQELPDIDSEYSDSDDEAAQEQKQAALPGWAKSPNLVRALQRQQEINPDDIFGPIPKLSIGEMFRNANSTARLRLRTSSARWEGTDDLTRADIARYHRAMGFRPTDQGAGSSGAQQ</sequence>
<organism evidence="10 11">
    <name type="scientific">Rhodotorula taiwanensis</name>
    <dbReference type="NCBI Taxonomy" id="741276"/>
    <lineage>
        <taxon>Eukaryota</taxon>
        <taxon>Fungi</taxon>
        <taxon>Dikarya</taxon>
        <taxon>Basidiomycota</taxon>
        <taxon>Pucciniomycotina</taxon>
        <taxon>Microbotryomycetes</taxon>
        <taxon>Sporidiobolales</taxon>
        <taxon>Sporidiobolaceae</taxon>
        <taxon>Rhodotorula</taxon>
    </lineage>
</organism>
<feature type="region of interest" description="Disordered" evidence="8">
    <location>
        <begin position="1188"/>
        <end position="1265"/>
    </location>
</feature>
<gene>
    <name evidence="10" type="ORF">BMF94_2126</name>
</gene>
<feature type="region of interest" description="Disordered" evidence="8">
    <location>
        <begin position="222"/>
        <end position="271"/>
    </location>
</feature>
<feature type="region of interest" description="Disordered" evidence="8">
    <location>
        <begin position="297"/>
        <end position="506"/>
    </location>
</feature>
<evidence type="ECO:0000256" key="7">
    <source>
        <dbReference type="ARBA" id="ARBA00023242"/>
    </source>
</evidence>
<comment type="caution">
    <text evidence="10">The sequence shown here is derived from an EMBL/GenBank/DDBJ whole genome shotgun (WGS) entry which is preliminary data.</text>
</comment>
<comment type="similarity">
    <text evidence="3">Belongs to the INCENP family.</text>
</comment>
<feature type="compositionally biased region" description="Low complexity" evidence="8">
    <location>
        <begin position="254"/>
        <end position="271"/>
    </location>
</feature>
<dbReference type="EMBL" id="PJQD01000021">
    <property type="protein sequence ID" value="POY74853.1"/>
    <property type="molecule type" value="Genomic_DNA"/>
</dbReference>
<dbReference type="GO" id="GO:0005819">
    <property type="term" value="C:spindle"/>
    <property type="evidence" value="ECO:0007669"/>
    <property type="project" value="UniProtKB-SubCell"/>
</dbReference>
<protein>
    <recommendedName>
        <fullName evidence="9">Inner centromere protein ARK-binding domain-containing protein</fullName>
    </recommendedName>
</protein>
<evidence type="ECO:0000256" key="1">
    <source>
        <dbReference type="ARBA" id="ARBA00004123"/>
    </source>
</evidence>
<feature type="compositionally biased region" description="Low complexity" evidence="8">
    <location>
        <begin position="1161"/>
        <end position="1174"/>
    </location>
</feature>
<evidence type="ECO:0000256" key="2">
    <source>
        <dbReference type="ARBA" id="ARBA00004186"/>
    </source>
</evidence>
<keyword evidence="5" id="KW-0159">Chromosome partition</keyword>
<feature type="compositionally biased region" description="Polar residues" evidence="8">
    <location>
        <begin position="757"/>
        <end position="766"/>
    </location>
</feature>
<feature type="compositionally biased region" description="Polar residues" evidence="8">
    <location>
        <begin position="463"/>
        <end position="472"/>
    </location>
</feature>
<feature type="compositionally biased region" description="Polar residues" evidence="8">
    <location>
        <begin position="1209"/>
        <end position="1223"/>
    </location>
</feature>
<keyword evidence="11" id="KW-1185">Reference proteome</keyword>
<feature type="compositionally biased region" description="Low complexity" evidence="8">
    <location>
        <begin position="328"/>
        <end position="355"/>
    </location>
</feature>
<feature type="compositionally biased region" description="Acidic residues" evidence="8">
    <location>
        <begin position="776"/>
        <end position="790"/>
    </location>
</feature>
<evidence type="ECO:0000256" key="4">
    <source>
        <dbReference type="ARBA" id="ARBA00022490"/>
    </source>
</evidence>
<evidence type="ECO:0000256" key="8">
    <source>
        <dbReference type="SAM" id="MobiDB-lite"/>
    </source>
</evidence>
<dbReference type="STRING" id="741276.A0A2S5BDM2"/>
<feature type="region of interest" description="Disordered" evidence="8">
    <location>
        <begin position="960"/>
        <end position="996"/>
    </location>
</feature>
<feature type="compositionally biased region" description="Acidic residues" evidence="8">
    <location>
        <begin position="1238"/>
        <end position="1252"/>
    </location>
</feature>
<evidence type="ECO:0000256" key="3">
    <source>
        <dbReference type="ARBA" id="ARBA00010042"/>
    </source>
</evidence>
<evidence type="ECO:0000259" key="9">
    <source>
        <dbReference type="Pfam" id="PF03941"/>
    </source>
</evidence>
<feature type="compositionally biased region" description="Basic and acidic residues" evidence="8">
    <location>
        <begin position="227"/>
        <end position="238"/>
    </location>
</feature>
<dbReference type="GO" id="GO:0005634">
    <property type="term" value="C:nucleus"/>
    <property type="evidence" value="ECO:0007669"/>
    <property type="project" value="UniProtKB-SubCell"/>
</dbReference>
<feature type="compositionally biased region" description="Polar residues" evidence="8">
    <location>
        <begin position="372"/>
        <end position="386"/>
    </location>
</feature>
<evidence type="ECO:0000313" key="10">
    <source>
        <dbReference type="EMBL" id="POY74853.1"/>
    </source>
</evidence>
<name>A0A2S5BDM2_9BASI</name>
<feature type="region of interest" description="Disordered" evidence="8">
    <location>
        <begin position="571"/>
        <end position="936"/>
    </location>
</feature>
<feature type="compositionally biased region" description="Basic and acidic residues" evidence="8">
    <location>
        <begin position="882"/>
        <end position="901"/>
    </location>
</feature>
<feature type="compositionally biased region" description="Low complexity" evidence="8">
    <location>
        <begin position="154"/>
        <end position="175"/>
    </location>
</feature>
<reference evidence="10 11" key="1">
    <citation type="journal article" date="2018" name="Front. Microbiol.">
        <title>Prospects for Fungal Bioremediation of Acidic Radioactive Waste Sites: Characterization and Genome Sequence of Rhodotorula taiwanensis MD1149.</title>
        <authorList>
            <person name="Tkavc R."/>
            <person name="Matrosova V.Y."/>
            <person name="Grichenko O.E."/>
            <person name="Gostincar C."/>
            <person name="Volpe R.P."/>
            <person name="Klimenkova P."/>
            <person name="Gaidamakova E.K."/>
            <person name="Zhou C.E."/>
            <person name="Stewart B.J."/>
            <person name="Lyman M.G."/>
            <person name="Malfatti S.A."/>
            <person name="Rubinfeld B."/>
            <person name="Courtot M."/>
            <person name="Singh J."/>
            <person name="Dalgard C.L."/>
            <person name="Hamilton T."/>
            <person name="Frey K.G."/>
            <person name="Gunde-Cimerman N."/>
            <person name="Dugan L."/>
            <person name="Daly M.J."/>
        </authorList>
    </citation>
    <scope>NUCLEOTIDE SEQUENCE [LARGE SCALE GENOMIC DNA]</scope>
    <source>
        <strain evidence="10 11">MD1149</strain>
    </source>
</reference>
<feature type="compositionally biased region" description="Polar residues" evidence="8">
    <location>
        <begin position="422"/>
        <end position="454"/>
    </location>
</feature>
<proteinExistence type="inferred from homology"/>
<feature type="compositionally biased region" description="Acidic residues" evidence="8">
    <location>
        <begin position="871"/>
        <end position="881"/>
    </location>
</feature>
<evidence type="ECO:0000256" key="6">
    <source>
        <dbReference type="ARBA" id="ARBA00023212"/>
    </source>
</evidence>
<dbReference type="PANTHER" id="PTHR13142:SF1">
    <property type="entry name" value="INNER CENTROMERE PROTEIN"/>
    <property type="match status" value="1"/>
</dbReference>
<dbReference type="CDD" id="cd22249">
    <property type="entry name" value="UDM1_RNF168_RNF169-like"/>
    <property type="match status" value="1"/>
</dbReference>
<dbReference type="PANTHER" id="PTHR13142">
    <property type="entry name" value="INNER CENTROMERE PROTEIN"/>
    <property type="match status" value="1"/>
</dbReference>
<dbReference type="OrthoDB" id="6123at2759"/>
<dbReference type="GO" id="GO:0007059">
    <property type="term" value="P:chromosome segregation"/>
    <property type="evidence" value="ECO:0007669"/>
    <property type="project" value="UniProtKB-KW"/>
</dbReference>
<evidence type="ECO:0000313" key="11">
    <source>
        <dbReference type="Proteomes" id="UP000237144"/>
    </source>
</evidence>
<feature type="region of interest" description="Disordered" evidence="8">
    <location>
        <begin position="78"/>
        <end position="107"/>
    </location>
</feature>
<keyword evidence="6" id="KW-0206">Cytoskeleton</keyword>
<dbReference type="Pfam" id="PF03941">
    <property type="entry name" value="INCENP_ARK-bind"/>
    <property type="match status" value="1"/>
</dbReference>
<dbReference type="Proteomes" id="UP000237144">
    <property type="component" value="Unassembled WGS sequence"/>
</dbReference>
<feature type="region of interest" description="Disordered" evidence="8">
    <location>
        <begin position="1061"/>
        <end position="1174"/>
    </location>
</feature>
<accession>A0A2S5BDM2</accession>
<feature type="compositionally biased region" description="Low complexity" evidence="8">
    <location>
        <begin position="799"/>
        <end position="812"/>
    </location>
</feature>
<feature type="compositionally biased region" description="Basic and acidic residues" evidence="8">
    <location>
        <begin position="1061"/>
        <end position="1089"/>
    </location>
</feature>